<keyword evidence="1" id="KW-0472">Membrane</keyword>
<reference evidence="2 3" key="1">
    <citation type="journal article" date="2021" name="DNA Res.">
        <title>Genome analysis of Candida subhashii reveals its hybrid nature and dual mitochondrial genome conformations.</title>
        <authorList>
            <person name="Mixao V."/>
            <person name="Hegedusova E."/>
            <person name="Saus E."/>
            <person name="Pryszcz L.P."/>
            <person name="Cillingova A."/>
            <person name="Nosek J."/>
            <person name="Gabaldon T."/>
        </authorList>
    </citation>
    <scope>NUCLEOTIDE SEQUENCE [LARGE SCALE GENOMIC DNA]</scope>
    <source>
        <strain evidence="2 3">CBS 10753</strain>
    </source>
</reference>
<dbReference type="GO" id="GO:0016746">
    <property type="term" value="F:acyltransferase activity"/>
    <property type="evidence" value="ECO:0007669"/>
    <property type="project" value="TreeGrafter"/>
</dbReference>
<dbReference type="GO" id="GO:0036149">
    <property type="term" value="P:phosphatidylinositol acyl-chain remodeling"/>
    <property type="evidence" value="ECO:0007669"/>
    <property type="project" value="TreeGrafter"/>
</dbReference>
<evidence type="ECO:0000256" key="1">
    <source>
        <dbReference type="SAM" id="Phobius"/>
    </source>
</evidence>
<proteinExistence type="predicted"/>
<evidence type="ECO:0000313" key="3">
    <source>
        <dbReference type="Proteomes" id="UP000694255"/>
    </source>
</evidence>
<protein>
    <recommendedName>
        <fullName evidence="4">Phospholipid/glycerol acyltransferase domain-containing protein</fullName>
    </recommendedName>
</protein>
<dbReference type="Proteomes" id="UP000694255">
    <property type="component" value="Unassembled WGS sequence"/>
</dbReference>
<dbReference type="PANTHER" id="PTHR10983">
    <property type="entry name" value="1-ACYLGLYCEROL-3-PHOSPHATE ACYLTRANSFERASE-RELATED"/>
    <property type="match status" value="1"/>
</dbReference>
<feature type="transmembrane region" description="Helical" evidence="1">
    <location>
        <begin position="27"/>
        <end position="54"/>
    </location>
</feature>
<dbReference type="PANTHER" id="PTHR10983:SF70">
    <property type="entry name" value="PROTEIN MUM3"/>
    <property type="match status" value="1"/>
</dbReference>
<dbReference type="AlphaFoldDB" id="A0A8J5QM87"/>
<dbReference type="GO" id="GO:0005783">
    <property type="term" value="C:endoplasmic reticulum"/>
    <property type="evidence" value="ECO:0007669"/>
    <property type="project" value="TreeGrafter"/>
</dbReference>
<evidence type="ECO:0008006" key="4">
    <source>
        <dbReference type="Google" id="ProtNLM"/>
    </source>
</evidence>
<comment type="caution">
    <text evidence="2">The sequence shown here is derived from an EMBL/GenBank/DDBJ whole genome shotgun (WGS) entry which is preliminary data.</text>
</comment>
<keyword evidence="3" id="KW-1185">Reference proteome</keyword>
<organism evidence="2 3">
    <name type="scientific">[Candida] subhashii</name>
    <dbReference type="NCBI Taxonomy" id="561895"/>
    <lineage>
        <taxon>Eukaryota</taxon>
        <taxon>Fungi</taxon>
        <taxon>Dikarya</taxon>
        <taxon>Ascomycota</taxon>
        <taxon>Saccharomycotina</taxon>
        <taxon>Pichiomycetes</taxon>
        <taxon>Debaryomycetaceae</taxon>
        <taxon>Spathaspora</taxon>
    </lineage>
</organism>
<evidence type="ECO:0000313" key="2">
    <source>
        <dbReference type="EMBL" id="KAG7664164.1"/>
    </source>
</evidence>
<name>A0A8J5QM87_9ASCO</name>
<dbReference type="RefSeq" id="XP_049264396.1">
    <property type="nucleotide sequence ID" value="XM_049406038.1"/>
</dbReference>
<keyword evidence="1" id="KW-0812">Transmembrane</keyword>
<dbReference type="EMBL" id="JAGSYN010000105">
    <property type="protein sequence ID" value="KAG7664164.1"/>
    <property type="molecule type" value="Genomic_DNA"/>
</dbReference>
<keyword evidence="1" id="KW-1133">Transmembrane helix</keyword>
<sequence>MELVDHLGISFNGDRNLSNLYHWTRGVLCFIVLFHVILWYQIVAIICTLFAIFIPEIANSFRINFGNFFWDHFNKVKFRILGDRLDSNPAIIVSNHESLADFFVINYLARMSVSDKHGYLPHESEKLNLPVTNFFSWFLVWRVPTIKILLHMLKSDENWEIDQKSLGFVFSRLLRSKLSQWIVLFPEVNIWTKEGAGLQRQLSNKYYLPHLNHLLYPRFSGFANIISALESSKPHPYSNLYDVTILYITIHIKVRPVSRIPVKRQKLERYLEHLWRHKDKLLCQLKTEQENDTAYNLHECVQSPSEGTNNHQKV</sequence>
<dbReference type="OrthoDB" id="189226at2759"/>
<dbReference type="GeneID" id="73469103"/>
<accession>A0A8J5QM87</accession>
<gene>
    <name evidence="2" type="ORF">J8A68_002302</name>
</gene>